<keyword evidence="7 9" id="KW-0804">Transcription</keyword>
<dbReference type="Pfam" id="PF06333">
    <property type="entry name" value="Med13_C"/>
    <property type="match status" value="1"/>
</dbReference>
<evidence type="ECO:0000256" key="9">
    <source>
        <dbReference type="RuleBase" id="RU364134"/>
    </source>
</evidence>
<evidence type="ECO:0000259" key="11">
    <source>
        <dbReference type="Pfam" id="PF06333"/>
    </source>
</evidence>
<feature type="domain" description="Mediator complex subunit Med13 C-terminal" evidence="11">
    <location>
        <begin position="1534"/>
        <end position="1938"/>
    </location>
</feature>
<keyword evidence="15" id="KW-1185">Reference proteome</keyword>
<dbReference type="GO" id="GO:0045944">
    <property type="term" value="P:positive regulation of transcription by RNA polymerase II"/>
    <property type="evidence" value="ECO:0007669"/>
    <property type="project" value="TreeGrafter"/>
</dbReference>
<evidence type="ECO:0000256" key="5">
    <source>
        <dbReference type="ARBA" id="ARBA00023015"/>
    </source>
</evidence>
<dbReference type="Pfam" id="PF11597">
    <property type="entry name" value="Med13_N"/>
    <property type="match status" value="1"/>
</dbReference>
<dbReference type="InterPro" id="IPR051139">
    <property type="entry name" value="Mediator_complx_sub13"/>
</dbReference>
<protein>
    <recommendedName>
        <fullName evidence="3 9">Mediator of RNA polymerase II transcription subunit 13</fullName>
    </recommendedName>
</protein>
<evidence type="ECO:0000256" key="7">
    <source>
        <dbReference type="ARBA" id="ARBA00023163"/>
    </source>
</evidence>
<comment type="function">
    <text evidence="9">Component of the Mediator complex, a coactivator involved in regulated transcription of nearly all RNA polymerase II-dependent genes. Mediator functions as a bridge to convey information from gene-specific regulatory proteins to the basal RNA polymerase II transcription machinery. Mediator is recruited to promoters by direct interactions with regulatory proteins and serves as a scaffold for the assembly of a functional preinitiation complex with RNA polymerase II and the general transcription factors.</text>
</comment>
<dbReference type="InterPro" id="IPR041285">
    <property type="entry name" value="MID_MedPIWI"/>
</dbReference>
<gene>
    <name evidence="14" type="ORF">DM860_009835</name>
</gene>
<evidence type="ECO:0000256" key="3">
    <source>
        <dbReference type="ARBA" id="ARBA00019618"/>
    </source>
</evidence>
<proteinExistence type="inferred from homology"/>
<dbReference type="InterPro" id="IPR021643">
    <property type="entry name" value="Mediator_Med13_N"/>
</dbReference>
<dbReference type="Pfam" id="PF18296">
    <property type="entry name" value="MID_MedPIWI"/>
    <property type="match status" value="1"/>
</dbReference>
<dbReference type="PANTHER" id="PTHR48249">
    <property type="entry name" value="MEDIATOR OF RNA POLYMERASE II TRANSCRIPTION SUBUNIT 13"/>
    <property type="match status" value="1"/>
</dbReference>
<evidence type="ECO:0000259" key="12">
    <source>
        <dbReference type="Pfam" id="PF11597"/>
    </source>
</evidence>
<dbReference type="Proteomes" id="UP000249390">
    <property type="component" value="Unassembled WGS sequence"/>
</dbReference>
<dbReference type="InterPro" id="IPR009401">
    <property type="entry name" value="Med13_C"/>
</dbReference>
<organism evidence="14 15">
    <name type="scientific">Cuscuta australis</name>
    <dbReference type="NCBI Taxonomy" id="267555"/>
    <lineage>
        <taxon>Eukaryota</taxon>
        <taxon>Viridiplantae</taxon>
        <taxon>Streptophyta</taxon>
        <taxon>Embryophyta</taxon>
        <taxon>Tracheophyta</taxon>
        <taxon>Spermatophyta</taxon>
        <taxon>Magnoliopsida</taxon>
        <taxon>eudicotyledons</taxon>
        <taxon>Gunneridae</taxon>
        <taxon>Pentapetalae</taxon>
        <taxon>asterids</taxon>
        <taxon>lamiids</taxon>
        <taxon>Solanales</taxon>
        <taxon>Convolvulaceae</taxon>
        <taxon>Cuscuteae</taxon>
        <taxon>Cuscuta</taxon>
        <taxon>Cuscuta subgen. Grammica</taxon>
        <taxon>Cuscuta sect. Cleistogrammica</taxon>
    </lineage>
</organism>
<evidence type="ECO:0000256" key="2">
    <source>
        <dbReference type="ARBA" id="ARBA00009354"/>
    </source>
</evidence>
<dbReference type="GO" id="GO:0016592">
    <property type="term" value="C:mediator complex"/>
    <property type="evidence" value="ECO:0007669"/>
    <property type="project" value="InterPro"/>
</dbReference>
<keyword evidence="4 9" id="KW-0678">Repressor</keyword>
<evidence type="ECO:0000256" key="8">
    <source>
        <dbReference type="ARBA" id="ARBA00023242"/>
    </source>
</evidence>
<evidence type="ECO:0000313" key="15">
    <source>
        <dbReference type="Proteomes" id="UP000249390"/>
    </source>
</evidence>
<comment type="subcellular location">
    <subcellularLocation>
        <location evidence="1 9">Nucleus</location>
    </subcellularLocation>
</comment>
<comment type="caution">
    <text evidence="14">The sequence shown here is derived from an EMBL/GenBank/DDBJ whole genome shotgun (WGS) entry which is preliminary data.</text>
</comment>
<feature type="compositionally biased region" description="Gly residues" evidence="10">
    <location>
        <begin position="1875"/>
        <end position="1887"/>
    </location>
</feature>
<evidence type="ECO:0000256" key="6">
    <source>
        <dbReference type="ARBA" id="ARBA00023159"/>
    </source>
</evidence>
<feature type="domain" description="Mediator complex subunit Med13 N-terminal" evidence="12">
    <location>
        <begin position="2"/>
        <end position="252"/>
    </location>
</feature>
<keyword evidence="6 9" id="KW-0010">Activator</keyword>
<feature type="region of interest" description="Disordered" evidence="10">
    <location>
        <begin position="1053"/>
        <end position="1092"/>
    </location>
</feature>
<sequence>MWTNVFKIGGLHRISWFQFLPNESEFSSLPDNSVKLDQKAAASLLVLSSHLELQKEGFLSTWTNAFVGPWDPSQGLYNPDEKIKLWLFLPGHFSTVVEKAQPAVSKLRVLASGLWVAPGDSEEVSAALSHALRNSVERALKSFSYMRYGDVFARCFPSSHNEDSFRRGQPVIEFFFSSTEEAVFVHAVISSKHARALSSNDIEKMSKHSSNFSGNRFPVVVSPHGMRGRLTGCCPSDLVKQVYLSSGKFSSSKVIVGLPYHVPQDSGCQRRGQNCFVEVSLGCPVTETGKTLRPHSNSQKSLIGHNATESQAVVTVGQSRPSDNFERIFLYPSEAVLVPVMQTSYAKSSLKRFWLQSWIGPSLSVSSSFMHCDTKGDLRDGSWMEANGICCQHSYRSSSNSNNSSFSSISSSSSESDYRTADLEADADSLMCRQSGLSSDQSHKMGLKRSHVGISEPYTQAGGVVNSVHNEYASIDVSNSAITGVNDHIGLQWDSDDDDMGGGIDIQALLSEFGDFGDFFESDALSFGEPPGTAESHALAFTGTDCGDIGSSPCTSVMDLSEQTLAPVGFQSFDSFNQPPPLATLEESVTKPQEVAKCTESSNQVKNTHTTSSSEFDHLIKAEAMMTFAPEYGAVEALASEISHSVFTSPYIPKSRKVETANSCTTSYVYSANPPSPCFGGSDTNSGIAANFKTLTGKHDAAPTLQSKKYYTHVECRKGGNDAKLSNSENCATQEAQAAVSPFSVLDSINTVKPVQRKTGKTDEDSFKVENVLPSMKTLLATEVECIMCQVYMCKIRHTLRSSNRPLVDSRFSAYTTASHPPADSIVTIDNMSSKYEVKKKELIPARIAGDIDIRFLDGPFNSTLGVLRTSPRGTKLISSGIEACQSGPHNSYVEENMLSYGLRQPLQELLDGMALLVQQATSFVDVSLDADCNDGPFGWLAMQEQRRRGFACGPSMVHAGCGGLLASGHSLDIAGVELVDPLSTDVQASLAISLLQSDVKCALKSAFGTLDGPLSVTDWCRGRGQCNDAALSGEGLLVEPTASASECRDSSSTVSLSAGEPISPSLSSAMTSSTFKDGSRGDGATDRRLSQEALSESEHLLNIRPRPTIAAVPYPSVLLGYQDDWLKTSPSSLQLWEKAPFEPYAMPKNMMYYVVCPDIDPLTKAAADFFQQLGSVYDTCKLGSHAPHCSGNEMEIDSEKNSSGFVLIDCPQSMKIDSSSASMLGSISDYFLSLSNGWDLESFLKSLSKVIRTLKLSSCLNPKDGKSGPCTVIYVVCPFPEPLAILQTVVESATAIGSVIVSSDKERRSTLRNQVGKALSYSAAVDESFSNVLTLSGYCIPKLVLQIITVDAIFRVTSPPLSELVILKDIAFTVYNKARRISRGSTNDMAPSLSVSNRSHPALMQMSSPVPMWKDYSSRNIGVSFQREGELDASLRHGTWDNSWQTSRAGGIGSDPNRTGDLIFQDEIRYLFEPLFILAEPGSLDRGLLFPVSGNLSSDSSKLLLDDGISGCGDIGASSLSEGAELDGSRSCHSKLHCCYGWTEDWRWLVCIWTDSRGELLDSYIHPFGGISSRQDTKGLQSLFVQILQQGCQILQACAPDEAIANPRDFVIARIGYFFELECQEWQKALYAVGGSEVKKWPFQLRRHVPEGVAPNSNGTTLQQQEMNLIQERTLPSSSSPLYSSHSKSSAFMKGGLGQPNTRQQLIGGHALVDSSIGLLQWVQSISFVSVSIDHSLQLVVQADSASQGASQSSTNISSGPPSYLEGYTPVKSLSSTPTSYLFIPAPNMRSLAPTNFQLPTCLTAESPPLAHLLHSKGSALPLSTGFVVSKAVPSMRRDSTSISREEWPSVLTVGLVDYYGGARGPQEKAVAKGSGGCPKAGGKSGGLSSESRESETETHRLVLESVAAELQALSWMTVSPAYLERRTALPLHCDMVLRLRRLLHFADVEVSRLPEKSPV</sequence>
<keyword evidence="8 9" id="KW-0539">Nucleus</keyword>
<dbReference type="EMBL" id="NQVE01000161">
    <property type="protein sequence ID" value="RAL43053.1"/>
    <property type="molecule type" value="Genomic_DNA"/>
</dbReference>
<feature type="compositionally biased region" description="Basic and acidic residues" evidence="10">
    <location>
        <begin position="1078"/>
        <end position="1092"/>
    </location>
</feature>
<evidence type="ECO:0000313" key="14">
    <source>
        <dbReference type="EMBL" id="RAL43053.1"/>
    </source>
</evidence>
<feature type="domain" description="MID" evidence="13">
    <location>
        <begin position="1149"/>
        <end position="1381"/>
    </location>
</feature>
<keyword evidence="5 9" id="KW-0805">Transcription regulation</keyword>
<feature type="compositionally biased region" description="Low complexity" evidence="10">
    <location>
        <begin position="1064"/>
        <end position="1074"/>
    </location>
</feature>
<reference evidence="14 15" key="1">
    <citation type="submission" date="2018-06" db="EMBL/GenBank/DDBJ databases">
        <title>The Genome of Cuscuta australis (Dodder) Provides Insight into the Evolution of Plant Parasitism.</title>
        <authorList>
            <person name="Liu H."/>
        </authorList>
    </citation>
    <scope>NUCLEOTIDE SEQUENCE [LARGE SCALE GENOMIC DNA]</scope>
    <source>
        <strain evidence="15">cv. Yunnan</strain>
        <tissue evidence="14">Vines</tissue>
    </source>
</reference>
<name>A0A328DGI8_9ASTE</name>
<evidence type="ECO:0000256" key="4">
    <source>
        <dbReference type="ARBA" id="ARBA00022491"/>
    </source>
</evidence>
<evidence type="ECO:0000259" key="13">
    <source>
        <dbReference type="Pfam" id="PF18296"/>
    </source>
</evidence>
<comment type="similarity">
    <text evidence="2 9">Belongs to the Mediator complex subunit 13 family.</text>
</comment>
<feature type="region of interest" description="Disordered" evidence="10">
    <location>
        <begin position="1869"/>
        <end position="1899"/>
    </location>
</feature>
<evidence type="ECO:0000256" key="10">
    <source>
        <dbReference type="SAM" id="MobiDB-lite"/>
    </source>
</evidence>
<dbReference type="GO" id="GO:0003713">
    <property type="term" value="F:transcription coactivator activity"/>
    <property type="evidence" value="ECO:0007669"/>
    <property type="project" value="TreeGrafter"/>
</dbReference>
<dbReference type="PANTHER" id="PTHR48249:SF3">
    <property type="entry name" value="MEDIATOR OF RNA POLYMERASE II TRANSCRIPTION SUBUNIT 13"/>
    <property type="match status" value="1"/>
</dbReference>
<comment type="subunit">
    <text evidence="9">Component of the Mediator complex.</text>
</comment>
<evidence type="ECO:0000256" key="1">
    <source>
        <dbReference type="ARBA" id="ARBA00004123"/>
    </source>
</evidence>
<accession>A0A328DGI8</accession>
<feature type="region of interest" description="Disordered" evidence="10">
    <location>
        <begin position="395"/>
        <end position="414"/>
    </location>
</feature>